<proteinExistence type="predicted"/>
<evidence type="ECO:0000313" key="1">
    <source>
        <dbReference type="EMBL" id="ROQ00176.1"/>
    </source>
</evidence>
<sequence>MAAGTFTLYGAAIERIAKGEIDLDGHSFKALLATASHTPDAATHDDLADVSNEVAGGGDYARATLGSVAVTRSGTTVKFTSSPVNFGSDVTITAKWLVIFDDSHASDALLGYVDLNTGGGSAASSDGPFVVSPDGTNGWFTLAPAA</sequence>
<accession>A0A3N1MG52</accession>
<protein>
    <submittedName>
        <fullName evidence="1">Uncharacterized protein</fullName>
    </submittedName>
</protein>
<organism evidence="1 2">
    <name type="scientific">Stella humosa</name>
    <dbReference type="NCBI Taxonomy" id="94"/>
    <lineage>
        <taxon>Bacteria</taxon>
        <taxon>Pseudomonadati</taxon>
        <taxon>Pseudomonadota</taxon>
        <taxon>Alphaproteobacteria</taxon>
        <taxon>Rhodospirillales</taxon>
        <taxon>Stellaceae</taxon>
        <taxon>Stella</taxon>
    </lineage>
</organism>
<evidence type="ECO:0000313" key="2">
    <source>
        <dbReference type="Proteomes" id="UP000278222"/>
    </source>
</evidence>
<dbReference type="RefSeq" id="WP_123689482.1">
    <property type="nucleotide sequence ID" value="NZ_AP019700.1"/>
</dbReference>
<gene>
    <name evidence="1" type="ORF">EDC65_1972</name>
</gene>
<reference evidence="1 2" key="1">
    <citation type="submission" date="2018-11" db="EMBL/GenBank/DDBJ databases">
        <title>Genomic Encyclopedia of Type Strains, Phase IV (KMG-IV): sequencing the most valuable type-strain genomes for metagenomic binning, comparative biology and taxonomic classification.</title>
        <authorList>
            <person name="Goeker M."/>
        </authorList>
    </citation>
    <scope>NUCLEOTIDE SEQUENCE [LARGE SCALE GENOMIC DNA]</scope>
    <source>
        <strain evidence="1 2">DSM 5900</strain>
    </source>
</reference>
<dbReference type="Proteomes" id="UP000278222">
    <property type="component" value="Unassembled WGS sequence"/>
</dbReference>
<dbReference type="EMBL" id="RJKX01000013">
    <property type="protein sequence ID" value="ROQ00176.1"/>
    <property type="molecule type" value="Genomic_DNA"/>
</dbReference>
<dbReference type="AlphaFoldDB" id="A0A3N1MG52"/>
<keyword evidence="2" id="KW-1185">Reference proteome</keyword>
<name>A0A3N1MG52_9PROT</name>
<comment type="caution">
    <text evidence="1">The sequence shown here is derived from an EMBL/GenBank/DDBJ whole genome shotgun (WGS) entry which is preliminary data.</text>
</comment>